<evidence type="ECO:0000313" key="2">
    <source>
        <dbReference type="Proteomes" id="UP000010087"/>
    </source>
</evidence>
<evidence type="ECO:0000313" key="1">
    <source>
        <dbReference type="EMBL" id="AFI68901.1"/>
    </source>
</evidence>
<gene>
    <name evidence="1" type="ordered locus">BP1026B_II0639</name>
</gene>
<dbReference type="EMBL" id="CP002834">
    <property type="protein sequence ID" value="AFI68901.1"/>
    <property type="molecule type" value="Genomic_DNA"/>
</dbReference>
<name>A0A0H3HSL1_BURP2</name>
<dbReference type="Proteomes" id="UP000010087">
    <property type="component" value="Chromosome 2"/>
</dbReference>
<protein>
    <submittedName>
        <fullName evidence="1">Uncharacterized protein</fullName>
    </submittedName>
</protein>
<organism evidence="1 2">
    <name type="scientific">Burkholderia pseudomallei (strain 1026b)</name>
    <dbReference type="NCBI Taxonomy" id="884204"/>
    <lineage>
        <taxon>Bacteria</taxon>
        <taxon>Pseudomonadati</taxon>
        <taxon>Pseudomonadota</taxon>
        <taxon>Betaproteobacteria</taxon>
        <taxon>Burkholderiales</taxon>
        <taxon>Burkholderiaceae</taxon>
        <taxon>Burkholderia</taxon>
        <taxon>pseudomallei group</taxon>
    </lineage>
</organism>
<reference evidence="1 2" key="1">
    <citation type="journal article" date="2012" name="PLoS ONE">
        <title>Evolution of Burkholderia pseudomallei in recurrent melioidosis.</title>
        <authorList>
            <person name="Hayden H.S."/>
            <person name="Lim R."/>
            <person name="Brittnacher M.J."/>
            <person name="Sims E.H."/>
            <person name="Ramage E.R."/>
            <person name="Fong C."/>
            <person name="Wu Z."/>
            <person name="Crist E."/>
            <person name="Chang J."/>
            <person name="Zhou Y."/>
            <person name="Radey M."/>
            <person name="Rohmer L."/>
            <person name="Haugen E."/>
            <person name="Gillett W."/>
            <person name="Wuthiekanun V."/>
            <person name="Peacock S.J."/>
            <person name="Kaul R."/>
            <person name="Miller S.I."/>
            <person name="Manoil C."/>
            <person name="Jacobs M.A."/>
        </authorList>
    </citation>
    <scope>NUCLEOTIDE SEQUENCE [LARGE SCALE GENOMIC DNA]</scope>
    <source>
        <strain evidence="1 2">1026b</strain>
    </source>
</reference>
<sequence length="134" mass="15581">MRQIKRIDCRAYFSGSFIDIVAADVYSSVDCFGMAPGNFPRLVQRIAKVSERFRHRSRPCAPHGRTRFPSQKTPCFQTLFRKRMNERGTRARQPNASIDAGKRDIGRARVEVDKEAAVKNEYADYMKRNEFRDM</sequence>
<accession>A0A0H3HSL1</accession>
<proteinExistence type="predicted"/>
<dbReference type="PATRIC" id="fig|884204.3.peg.4809"/>
<dbReference type="KEGG" id="bpz:BP1026B_II0639"/>
<dbReference type="AlphaFoldDB" id="A0A0H3HSL1"/>